<gene>
    <name evidence="5" type="ORF">OHA22_27750</name>
</gene>
<dbReference type="InterPro" id="IPR050204">
    <property type="entry name" value="AraC_XylS_family_regulators"/>
</dbReference>
<dbReference type="Pfam" id="PF14525">
    <property type="entry name" value="AraC_binding_2"/>
    <property type="match status" value="1"/>
</dbReference>
<dbReference type="PANTHER" id="PTHR46796:SF6">
    <property type="entry name" value="ARAC SUBFAMILY"/>
    <property type="match status" value="1"/>
</dbReference>
<dbReference type="PROSITE" id="PS01124">
    <property type="entry name" value="HTH_ARAC_FAMILY_2"/>
    <property type="match status" value="1"/>
</dbReference>
<dbReference type="Pfam" id="PF12833">
    <property type="entry name" value="HTH_18"/>
    <property type="match status" value="1"/>
</dbReference>
<name>A0AAU2A3Y8_9ACTN</name>
<keyword evidence="3" id="KW-0804">Transcription</keyword>
<dbReference type="SMART" id="SM00342">
    <property type="entry name" value="HTH_ARAC"/>
    <property type="match status" value="1"/>
</dbReference>
<dbReference type="Gene3D" id="1.10.10.60">
    <property type="entry name" value="Homeodomain-like"/>
    <property type="match status" value="1"/>
</dbReference>
<dbReference type="PANTHER" id="PTHR46796">
    <property type="entry name" value="HTH-TYPE TRANSCRIPTIONAL ACTIVATOR RHAS-RELATED"/>
    <property type="match status" value="1"/>
</dbReference>
<dbReference type="AlphaFoldDB" id="A0AAU2A3Y8"/>
<evidence type="ECO:0000256" key="1">
    <source>
        <dbReference type="ARBA" id="ARBA00023015"/>
    </source>
</evidence>
<protein>
    <submittedName>
        <fullName evidence="5">Helix-turn-helix domain-containing protein</fullName>
    </submittedName>
</protein>
<reference evidence="5" key="1">
    <citation type="submission" date="2022-10" db="EMBL/GenBank/DDBJ databases">
        <title>The complete genomes of actinobacterial strains from the NBC collection.</title>
        <authorList>
            <person name="Joergensen T.S."/>
            <person name="Alvarez Arevalo M."/>
            <person name="Sterndorff E.B."/>
            <person name="Faurdal D."/>
            <person name="Vuksanovic O."/>
            <person name="Mourched A.-S."/>
            <person name="Charusanti P."/>
            <person name="Shaw S."/>
            <person name="Blin K."/>
            <person name="Weber T."/>
        </authorList>
    </citation>
    <scope>NUCLEOTIDE SEQUENCE</scope>
    <source>
        <strain evidence="5">NBC_00093</strain>
    </source>
</reference>
<dbReference type="InterPro" id="IPR009057">
    <property type="entry name" value="Homeodomain-like_sf"/>
</dbReference>
<sequence>MMVTAYDNGALPAAERVPHWHDHMSRSLAASDLYVHRPNEFRASMRFLDLGTVQVSHLSLSTMRFQRTPRLIRESDPEQLCAGLILSGRQALSQHGRDALPGLYDLVLYDTSHPHQGWVSNGEGLAGNLVVQIPRSLLALPMNRVLGLTAVSLTTQRGVAALLAQFMLRLSQDADQFRPTDGPRLATVLVDLLSATLAHELDAGRALLPESHQRVLVLRIQAFIRHHLADPELSPGLVAAAHQISLRQLHRLFEQQDTTVGALIRRQRLERCCHDLADPSLVSRTIHSIAARWGFRRPADFTRSFRAAYGMPPSDYRALALPTGTPSHMTPGTQR</sequence>
<evidence type="ECO:0000256" key="2">
    <source>
        <dbReference type="ARBA" id="ARBA00023125"/>
    </source>
</evidence>
<dbReference type="InterPro" id="IPR035418">
    <property type="entry name" value="AraC-bd_2"/>
</dbReference>
<dbReference type="PRINTS" id="PR00032">
    <property type="entry name" value="HTHARAC"/>
</dbReference>
<organism evidence="5">
    <name type="scientific">Streptomyces sp. NBC_00093</name>
    <dbReference type="NCBI Taxonomy" id="2975649"/>
    <lineage>
        <taxon>Bacteria</taxon>
        <taxon>Bacillati</taxon>
        <taxon>Actinomycetota</taxon>
        <taxon>Actinomycetes</taxon>
        <taxon>Kitasatosporales</taxon>
        <taxon>Streptomycetaceae</taxon>
        <taxon>Streptomyces</taxon>
    </lineage>
</organism>
<accession>A0AAU2A3Y8</accession>
<dbReference type="GO" id="GO:0003700">
    <property type="term" value="F:DNA-binding transcription factor activity"/>
    <property type="evidence" value="ECO:0007669"/>
    <property type="project" value="InterPro"/>
</dbReference>
<evidence type="ECO:0000259" key="4">
    <source>
        <dbReference type="PROSITE" id="PS01124"/>
    </source>
</evidence>
<dbReference type="InterPro" id="IPR020449">
    <property type="entry name" value="Tscrpt_reg_AraC-type_HTH"/>
</dbReference>
<keyword evidence="2" id="KW-0238">DNA-binding</keyword>
<keyword evidence="1" id="KW-0805">Transcription regulation</keyword>
<proteinExistence type="predicted"/>
<dbReference type="EMBL" id="CP108222">
    <property type="protein sequence ID" value="WTT19055.1"/>
    <property type="molecule type" value="Genomic_DNA"/>
</dbReference>
<dbReference type="InterPro" id="IPR018060">
    <property type="entry name" value="HTH_AraC"/>
</dbReference>
<evidence type="ECO:0000313" key="5">
    <source>
        <dbReference type="EMBL" id="WTT19055.1"/>
    </source>
</evidence>
<feature type="domain" description="HTH araC/xylS-type" evidence="4">
    <location>
        <begin position="218"/>
        <end position="319"/>
    </location>
</feature>
<evidence type="ECO:0000256" key="3">
    <source>
        <dbReference type="ARBA" id="ARBA00023163"/>
    </source>
</evidence>
<dbReference type="GO" id="GO:0043565">
    <property type="term" value="F:sequence-specific DNA binding"/>
    <property type="evidence" value="ECO:0007669"/>
    <property type="project" value="InterPro"/>
</dbReference>
<dbReference type="SUPFAM" id="SSF46689">
    <property type="entry name" value="Homeodomain-like"/>
    <property type="match status" value="1"/>
</dbReference>